<dbReference type="InterPro" id="IPR036864">
    <property type="entry name" value="Zn2-C6_fun-type_DNA-bd_sf"/>
</dbReference>
<dbReference type="Proteomes" id="UP000191691">
    <property type="component" value="Unassembled WGS sequence"/>
</dbReference>
<feature type="compositionally biased region" description="Basic and acidic residues" evidence="8">
    <location>
        <begin position="770"/>
        <end position="788"/>
    </location>
</feature>
<evidence type="ECO:0000256" key="1">
    <source>
        <dbReference type="ARBA" id="ARBA00022630"/>
    </source>
</evidence>
<accession>A0A1V6Y0W8</accession>
<dbReference type="STRING" id="60175.A0A1V6Y0W8"/>
<keyword evidence="6" id="KW-0804">Transcription</keyword>
<gene>
    <name evidence="10" type="ORF">PENNAL_c0042G03460</name>
</gene>
<dbReference type="CDD" id="cd00067">
    <property type="entry name" value="GAL4"/>
    <property type="match status" value="1"/>
</dbReference>
<dbReference type="Pfam" id="PF00172">
    <property type="entry name" value="Zn_clus"/>
    <property type="match status" value="1"/>
</dbReference>
<evidence type="ECO:0000256" key="5">
    <source>
        <dbReference type="ARBA" id="ARBA00023125"/>
    </source>
</evidence>
<name>A0A1V6Y0W8_PENNA</name>
<evidence type="ECO:0000256" key="4">
    <source>
        <dbReference type="ARBA" id="ARBA00023015"/>
    </source>
</evidence>
<feature type="region of interest" description="Disordered" evidence="8">
    <location>
        <begin position="770"/>
        <end position="817"/>
    </location>
</feature>
<organism evidence="10 11">
    <name type="scientific">Penicillium nalgiovense</name>
    <dbReference type="NCBI Taxonomy" id="60175"/>
    <lineage>
        <taxon>Eukaryota</taxon>
        <taxon>Fungi</taxon>
        <taxon>Dikarya</taxon>
        <taxon>Ascomycota</taxon>
        <taxon>Pezizomycotina</taxon>
        <taxon>Eurotiomycetes</taxon>
        <taxon>Eurotiomycetidae</taxon>
        <taxon>Eurotiales</taxon>
        <taxon>Aspergillaceae</taxon>
        <taxon>Penicillium</taxon>
    </lineage>
</organism>
<dbReference type="GO" id="GO:0008270">
    <property type="term" value="F:zinc ion binding"/>
    <property type="evidence" value="ECO:0007669"/>
    <property type="project" value="InterPro"/>
</dbReference>
<dbReference type="Gene3D" id="3.50.50.60">
    <property type="entry name" value="FAD/NAD(P)-binding domain"/>
    <property type="match status" value="1"/>
</dbReference>
<feature type="compositionally biased region" description="Polar residues" evidence="8">
    <location>
        <begin position="789"/>
        <end position="800"/>
    </location>
</feature>
<keyword evidence="5" id="KW-0238">DNA-binding</keyword>
<evidence type="ECO:0000256" key="2">
    <source>
        <dbReference type="ARBA" id="ARBA00022827"/>
    </source>
</evidence>
<dbReference type="InterPro" id="IPR050346">
    <property type="entry name" value="FMO-like"/>
</dbReference>
<keyword evidence="1" id="KW-0285">Flavoprotein</keyword>
<dbReference type="GO" id="GO:0000981">
    <property type="term" value="F:DNA-binding transcription factor activity, RNA polymerase II-specific"/>
    <property type="evidence" value="ECO:0007669"/>
    <property type="project" value="InterPro"/>
</dbReference>
<dbReference type="SUPFAM" id="SSF57701">
    <property type="entry name" value="Zn2/Cys6 DNA-binding domain"/>
    <property type="match status" value="1"/>
</dbReference>
<evidence type="ECO:0000313" key="10">
    <source>
        <dbReference type="EMBL" id="OQE80995.1"/>
    </source>
</evidence>
<evidence type="ECO:0000256" key="3">
    <source>
        <dbReference type="ARBA" id="ARBA00023002"/>
    </source>
</evidence>
<sequence>MERVVIVGAGLYGLIAAKTYLQLLGAYESTGKSTDKIAEIPACFTENIDDSPTAPSESRLLVIDSASDIGGTWAEERLYPNLLSQNSYGLYEFSDLPLSDVVPEEHASDTQNHFIAGWKINRYLHAWVEKWQLKKHIRLNWTVDDISRLETKEWKLNISVSTSPGRRITIICDKLVLATGLTSVPNMPDTKGSSMGSDNPAPVIHAKDVGEWAREHLGYQPLKTPDSEAVSIPAKDSPYPQLRSVAIYGGAKSSFDLVHFFATLHRNDSKLHLKSTQENPVQVHWIIRDRGVGPAWMVPPMSTLPNGNTVASDKAASSRLLTHLTPCCYETPKHLSLGPSGGLHWEGSWLARLFHGNPLGRWWIRWLWRSIDKGLEETAQYGSDPKMEKLRPENSVVSCASGIGIANQGDLWETIRLSNVNVYRSAITNIDTVREKTTGSSTKASVHLADSSCIDEIDLVIHATGYKPIVPIRFQPASLRLGLGLSALVDSGANIHENREITAETPEIINGPLESTITDCIQHWEDLDRRSEVMVRRTLSATRCALPDRSPPSWAESHKLVPYRLFRRMVAPELVAQGDRSFATLGVILSSTIAVVAEVQALWVAAFLTGGLDPTADIKSTPHQALSLGNLSLEAMKNTISEDVVLGSLTGTGLEVEAIQYNDMLLRDLGLNPHRLGGGFYTELTGVYAPSVYAGIVDEWKKSRSLAEKKLRKCDEGKPQCRNCIDRNFQCQYGPQLTFLTKNARTIQASDTETPSASYEAIRFVTEETANTKDFNRTEDHPLDETFSRSDTTPQPQQADPITLSDARDEDVPSWSEPAPHAVAEQNYTILNDNDESAVAGLLALGMNGPDLGLSDLVVPSPARATLKTPTIPSNFSHQLTFSPQSIQQPPESNLETLSPTETQALLRHYRYEVASWLDICDLGQSFGIQGLQLAMVSSPIWNSILDVSETSFRQLHPHKPPEDRSKTFLRHIDSDMQVDVTRVALLKVIDQVKYCISDITTTWNPERQCDLDLMGALSSHAVGRDINSAIYWLFFRLDLATALATDSDMRMQVAPSFPYLTPVDLVADPFEMVFFYAYRPLWLCGRAIQFVHNEEVSPDRPPFHIWIQLVEELQQWYRERPREFEPMLEIEMDDQLAGPERSFPVILFANGASLFGNQLYHTAMLILLHNRPRTARIADFRSVAMSPLWHTQRICSIALHNDRRECWDPCLLASFLLAARRMTHESQQHEVPASRVVPS</sequence>
<evidence type="ECO:0000256" key="7">
    <source>
        <dbReference type="ARBA" id="ARBA00023242"/>
    </source>
</evidence>
<keyword evidence="4" id="KW-0805">Transcription regulation</keyword>
<keyword evidence="7" id="KW-0539">Nucleus</keyword>
<evidence type="ECO:0000313" key="11">
    <source>
        <dbReference type="Proteomes" id="UP000191691"/>
    </source>
</evidence>
<dbReference type="OMA" id="HIWIQLV"/>
<reference evidence="11" key="1">
    <citation type="journal article" date="2017" name="Nat. Microbiol.">
        <title>Global analysis of biosynthetic gene clusters reveals vast potential of secondary metabolite production in Penicillium species.</title>
        <authorList>
            <person name="Nielsen J.C."/>
            <person name="Grijseels S."/>
            <person name="Prigent S."/>
            <person name="Ji B."/>
            <person name="Dainat J."/>
            <person name="Nielsen K.F."/>
            <person name="Frisvad J.C."/>
            <person name="Workman M."/>
            <person name="Nielsen J."/>
        </authorList>
    </citation>
    <scope>NUCLEOTIDE SEQUENCE [LARGE SCALE GENOMIC DNA]</scope>
    <source>
        <strain evidence="11">IBT 13039</strain>
    </source>
</reference>
<evidence type="ECO:0000259" key="9">
    <source>
        <dbReference type="Pfam" id="PF00172"/>
    </source>
</evidence>
<dbReference type="GO" id="GO:0016491">
    <property type="term" value="F:oxidoreductase activity"/>
    <property type="evidence" value="ECO:0007669"/>
    <property type="project" value="UniProtKB-KW"/>
</dbReference>
<feature type="domain" description="Zn(2)-C6 fungal-type" evidence="9">
    <location>
        <begin position="710"/>
        <end position="735"/>
    </location>
</feature>
<dbReference type="AlphaFoldDB" id="A0A1V6Y0W8"/>
<keyword evidence="2" id="KW-0274">FAD</keyword>
<keyword evidence="11" id="KW-1185">Reference proteome</keyword>
<dbReference type="InterPro" id="IPR001138">
    <property type="entry name" value="Zn2Cys6_DnaBD"/>
</dbReference>
<keyword evidence="3" id="KW-0560">Oxidoreductase</keyword>
<dbReference type="PANTHER" id="PTHR23023">
    <property type="entry name" value="DIMETHYLANILINE MONOOXYGENASE"/>
    <property type="match status" value="1"/>
</dbReference>
<dbReference type="EMBL" id="MOOB01000042">
    <property type="protein sequence ID" value="OQE80995.1"/>
    <property type="molecule type" value="Genomic_DNA"/>
</dbReference>
<dbReference type="InterPro" id="IPR036188">
    <property type="entry name" value="FAD/NAD-bd_sf"/>
</dbReference>
<dbReference type="GO" id="GO:0003677">
    <property type="term" value="F:DNA binding"/>
    <property type="evidence" value="ECO:0007669"/>
    <property type="project" value="UniProtKB-KW"/>
</dbReference>
<evidence type="ECO:0000256" key="8">
    <source>
        <dbReference type="SAM" id="MobiDB-lite"/>
    </source>
</evidence>
<evidence type="ECO:0000256" key="6">
    <source>
        <dbReference type="ARBA" id="ARBA00023163"/>
    </source>
</evidence>
<comment type="caution">
    <text evidence="10">The sequence shown here is derived from an EMBL/GenBank/DDBJ whole genome shotgun (WGS) entry which is preliminary data.</text>
</comment>
<proteinExistence type="predicted"/>
<protein>
    <recommendedName>
        <fullName evidence="9">Zn(2)-C6 fungal-type domain-containing protein</fullName>
    </recommendedName>
</protein>
<dbReference type="SUPFAM" id="SSF51905">
    <property type="entry name" value="FAD/NAD(P)-binding domain"/>
    <property type="match status" value="1"/>
</dbReference>
<dbReference type="Gene3D" id="4.10.240.10">
    <property type="entry name" value="Zn(2)-C6 fungal-type DNA-binding domain"/>
    <property type="match status" value="1"/>
</dbReference>